<evidence type="ECO:0008006" key="13">
    <source>
        <dbReference type="Google" id="ProtNLM"/>
    </source>
</evidence>
<evidence type="ECO:0000256" key="4">
    <source>
        <dbReference type="ARBA" id="ARBA00022722"/>
    </source>
</evidence>
<accession>A0A9Q3EZ63</accession>
<evidence type="ECO:0000259" key="10">
    <source>
        <dbReference type="Pfam" id="PF17917"/>
    </source>
</evidence>
<dbReference type="InterPro" id="IPR041373">
    <property type="entry name" value="RT_RNaseH"/>
</dbReference>
<dbReference type="AlphaFoldDB" id="A0A9Q3EZ63"/>
<dbReference type="PANTHER" id="PTHR33064:SF37">
    <property type="entry name" value="RIBONUCLEASE H"/>
    <property type="match status" value="1"/>
</dbReference>
<evidence type="ECO:0000256" key="5">
    <source>
        <dbReference type="ARBA" id="ARBA00022750"/>
    </source>
</evidence>
<comment type="caution">
    <text evidence="11">The sequence shown here is derived from an EMBL/GenBank/DDBJ whole genome shotgun (WGS) entry which is preliminary data.</text>
</comment>
<keyword evidence="4" id="KW-0540">Nuclease</keyword>
<dbReference type="GO" id="GO:0003964">
    <property type="term" value="F:RNA-directed DNA polymerase activity"/>
    <property type="evidence" value="ECO:0007669"/>
    <property type="project" value="UniProtKB-KW"/>
</dbReference>
<name>A0A9Q3EZ63_9BASI</name>
<evidence type="ECO:0000256" key="6">
    <source>
        <dbReference type="ARBA" id="ARBA00022759"/>
    </source>
</evidence>
<dbReference type="InterPro" id="IPR000477">
    <property type="entry name" value="RT_dom"/>
</dbReference>
<dbReference type="CDD" id="cd09274">
    <property type="entry name" value="RNase_HI_RT_Ty3"/>
    <property type="match status" value="1"/>
</dbReference>
<evidence type="ECO:0000259" key="9">
    <source>
        <dbReference type="Pfam" id="PF00078"/>
    </source>
</evidence>
<dbReference type="Pfam" id="PF00078">
    <property type="entry name" value="RVT_1"/>
    <property type="match status" value="1"/>
</dbReference>
<evidence type="ECO:0000256" key="2">
    <source>
        <dbReference type="ARBA" id="ARBA00022679"/>
    </source>
</evidence>
<organism evidence="11 12">
    <name type="scientific">Austropuccinia psidii MF-1</name>
    <dbReference type="NCBI Taxonomy" id="1389203"/>
    <lineage>
        <taxon>Eukaryota</taxon>
        <taxon>Fungi</taxon>
        <taxon>Dikarya</taxon>
        <taxon>Basidiomycota</taxon>
        <taxon>Pucciniomycotina</taxon>
        <taxon>Pucciniomycetes</taxon>
        <taxon>Pucciniales</taxon>
        <taxon>Sphaerophragmiaceae</taxon>
        <taxon>Austropuccinia</taxon>
    </lineage>
</organism>
<proteinExistence type="predicted"/>
<feature type="domain" description="Reverse transcriptase" evidence="9">
    <location>
        <begin position="2"/>
        <end position="91"/>
    </location>
</feature>
<feature type="domain" description="Reverse transcriptase RNase H-like" evidence="10">
    <location>
        <begin position="98"/>
        <end position="194"/>
    </location>
</feature>
<gene>
    <name evidence="11" type="ORF">O181_068367</name>
</gene>
<dbReference type="Gene3D" id="3.30.70.270">
    <property type="match status" value="1"/>
</dbReference>
<dbReference type="PANTHER" id="PTHR33064">
    <property type="entry name" value="POL PROTEIN"/>
    <property type="match status" value="1"/>
</dbReference>
<dbReference type="GO" id="GO:0004190">
    <property type="term" value="F:aspartic-type endopeptidase activity"/>
    <property type="evidence" value="ECO:0007669"/>
    <property type="project" value="UniProtKB-KW"/>
</dbReference>
<protein>
    <recommendedName>
        <fullName evidence="13">Reverse transcriptase RNase H-like domain-containing protein</fullName>
    </recommendedName>
</protein>
<evidence type="ECO:0000313" key="12">
    <source>
        <dbReference type="Proteomes" id="UP000765509"/>
    </source>
</evidence>
<evidence type="ECO:0000256" key="8">
    <source>
        <dbReference type="ARBA" id="ARBA00022918"/>
    </source>
</evidence>
<evidence type="ECO:0000256" key="7">
    <source>
        <dbReference type="ARBA" id="ARBA00022801"/>
    </source>
</evidence>
<keyword evidence="6" id="KW-0255">Endonuclease</keyword>
<dbReference type="InterPro" id="IPR051320">
    <property type="entry name" value="Viral_Replic_Matur_Polypro"/>
</dbReference>
<dbReference type="Proteomes" id="UP000765509">
    <property type="component" value="Unassembled WGS sequence"/>
</dbReference>
<keyword evidence="5" id="KW-0064">Aspartyl protease</keyword>
<keyword evidence="7" id="KW-0378">Hydrolase</keyword>
<dbReference type="InterPro" id="IPR043502">
    <property type="entry name" value="DNA/RNA_pol_sf"/>
</dbReference>
<dbReference type="GO" id="GO:0006508">
    <property type="term" value="P:proteolysis"/>
    <property type="evidence" value="ECO:0007669"/>
    <property type="project" value="UniProtKB-KW"/>
</dbReference>
<dbReference type="GO" id="GO:0004519">
    <property type="term" value="F:endonuclease activity"/>
    <property type="evidence" value="ECO:0007669"/>
    <property type="project" value="UniProtKB-KW"/>
</dbReference>
<evidence type="ECO:0000313" key="11">
    <source>
        <dbReference type="EMBL" id="MBW0528652.1"/>
    </source>
</evidence>
<evidence type="ECO:0000256" key="1">
    <source>
        <dbReference type="ARBA" id="ARBA00022670"/>
    </source>
</evidence>
<keyword evidence="2" id="KW-0808">Transferase</keyword>
<evidence type="ECO:0000256" key="3">
    <source>
        <dbReference type="ARBA" id="ARBA00022695"/>
    </source>
</evidence>
<dbReference type="Pfam" id="PF17917">
    <property type="entry name" value="RT_RNaseH"/>
    <property type="match status" value="1"/>
</dbReference>
<keyword evidence="8" id="KW-0695">RNA-directed DNA polymerase</keyword>
<keyword evidence="12" id="KW-1185">Reference proteome</keyword>
<keyword evidence="1" id="KW-0645">Protease</keyword>
<dbReference type="SUPFAM" id="SSF56672">
    <property type="entry name" value="DNA/RNA polymerases"/>
    <property type="match status" value="1"/>
</dbReference>
<dbReference type="EMBL" id="AVOT02034535">
    <property type="protein sequence ID" value="MBW0528652.1"/>
    <property type="molecule type" value="Genomic_DNA"/>
</dbReference>
<keyword evidence="3" id="KW-0548">Nucleotidyltransferase</keyword>
<dbReference type="InterPro" id="IPR043128">
    <property type="entry name" value="Rev_trsase/Diguanyl_cyclase"/>
</dbReference>
<sequence length="214" mass="24789">MGIYEYTRMPFGIKNAPAHFQRMMDTIFQEEVLEGWMVVYIYYIIIYSDTWKDHVQYIERVLGKCTPINLIFSLKKKCNFGKQELLALGHKVSGLNAACSRGSGAALHQRQTVGGEPIEGVICYISRKLKDSEARYGATQTEFLCLVWYLEKVHYYLKCAVFEVYTECTALKYLLNMKTNKRHMLSWQIAIQEYRDNITIIYKGGKSHNNADGH</sequence>
<reference evidence="11" key="1">
    <citation type="submission" date="2021-03" db="EMBL/GenBank/DDBJ databases">
        <title>Draft genome sequence of rust myrtle Austropuccinia psidii MF-1, a brazilian biotype.</title>
        <authorList>
            <person name="Quecine M.C."/>
            <person name="Pachon D.M.R."/>
            <person name="Bonatelli M.L."/>
            <person name="Correr F.H."/>
            <person name="Franceschini L.M."/>
            <person name="Leite T.F."/>
            <person name="Margarido G.R.A."/>
            <person name="Almeida C.A."/>
            <person name="Ferrarezi J.A."/>
            <person name="Labate C.A."/>
        </authorList>
    </citation>
    <scope>NUCLEOTIDE SEQUENCE</scope>
    <source>
        <strain evidence="11">MF-1</strain>
    </source>
</reference>